<dbReference type="InterPro" id="IPR010998">
    <property type="entry name" value="Integrase_recombinase_N"/>
</dbReference>
<dbReference type="GO" id="GO:0006310">
    <property type="term" value="P:DNA recombination"/>
    <property type="evidence" value="ECO:0007669"/>
    <property type="project" value="UniProtKB-KW"/>
</dbReference>
<dbReference type="PROSITE" id="PS51898">
    <property type="entry name" value="TYR_RECOMBINASE"/>
    <property type="match status" value="1"/>
</dbReference>
<reference evidence="7" key="1">
    <citation type="submission" date="2017-12" db="EMBL/GenBank/DDBJ databases">
        <authorList>
            <person name="Christensen H."/>
        </authorList>
    </citation>
    <scope>NUCLEOTIDE SEQUENCE [LARGE SCALE GENOMIC DNA]</scope>
    <source>
        <strain evidence="7">268A</strain>
    </source>
</reference>
<comment type="similarity">
    <text evidence="1">Belongs to the 'phage' integrase family.</text>
</comment>
<comment type="caution">
    <text evidence="6">The sequence shown here is derived from an EMBL/GenBank/DDBJ whole genome shotgun (WGS) entry which is preliminary data.</text>
</comment>
<evidence type="ECO:0000313" key="6">
    <source>
        <dbReference type="EMBL" id="PLA76422.1"/>
    </source>
</evidence>
<proteinExistence type="inferred from homology"/>
<dbReference type="RefSeq" id="WP_101811920.1">
    <property type="nucleotide sequence ID" value="NZ_PKGI01000030.1"/>
</dbReference>
<dbReference type="Gene3D" id="1.10.443.10">
    <property type="entry name" value="Intergrase catalytic core"/>
    <property type="match status" value="1"/>
</dbReference>
<dbReference type="InterPro" id="IPR013762">
    <property type="entry name" value="Integrase-like_cat_sf"/>
</dbReference>
<accession>A0A2I2AAL0</accession>
<dbReference type="Pfam" id="PF14657">
    <property type="entry name" value="Arm-DNA-bind_4"/>
    <property type="match status" value="1"/>
</dbReference>
<dbReference type="InterPro" id="IPR002104">
    <property type="entry name" value="Integrase_catalytic"/>
</dbReference>
<dbReference type="PANTHER" id="PTHR30349:SF64">
    <property type="entry name" value="PROPHAGE INTEGRASE INTD-RELATED"/>
    <property type="match status" value="1"/>
</dbReference>
<organism evidence="6 7">
    <name type="scientific">Ligilactobacillus agilis</name>
    <dbReference type="NCBI Taxonomy" id="1601"/>
    <lineage>
        <taxon>Bacteria</taxon>
        <taxon>Bacillati</taxon>
        <taxon>Bacillota</taxon>
        <taxon>Bacilli</taxon>
        <taxon>Lactobacillales</taxon>
        <taxon>Lactobacillaceae</taxon>
        <taxon>Ligilactobacillus</taxon>
    </lineage>
</organism>
<dbReference type="EMBL" id="PKGI01000030">
    <property type="protein sequence ID" value="PLA76422.1"/>
    <property type="molecule type" value="Genomic_DNA"/>
</dbReference>
<dbReference type="GO" id="GO:0003677">
    <property type="term" value="F:DNA binding"/>
    <property type="evidence" value="ECO:0007669"/>
    <property type="project" value="UniProtKB-KW"/>
</dbReference>
<evidence type="ECO:0000313" key="7">
    <source>
        <dbReference type="Proteomes" id="UP000234579"/>
    </source>
</evidence>
<dbReference type="Pfam" id="PF14659">
    <property type="entry name" value="Phage_int_SAM_3"/>
    <property type="match status" value="1"/>
</dbReference>
<keyword evidence="4" id="KW-0233">DNA recombination</keyword>
<evidence type="ECO:0000256" key="1">
    <source>
        <dbReference type="ARBA" id="ARBA00008857"/>
    </source>
</evidence>
<dbReference type="InterPro" id="IPR028259">
    <property type="entry name" value="AP2-like_int_N"/>
</dbReference>
<name>A0A2I2AAL0_9LACO</name>
<sequence length="385" mass="43933">MTKIIKYSNAKNETRYKFRYYAGLDELTGKKRYIKKAGFANVDDAKKELLKLEYLNSIGELTRPIKNIKFGELLTEWMQLYKTTVKPSTYSRTKGHVKNHIRPYFGGMLVNKISLQHCQAFTNKIFNLMPAGAPIVTGIVKRVLDYAIRLGLRDNNPMQYVIRPKHQASIQDLNKHPNFYDRKELAKFLSTAKELSLKHYALFRLLAYSGIRTGELIALTWQDLNFKTKELAVNKTFANVDRQKTIQTPKSKAGTRLISLDDETVSTLKEWQLRQRKDFLKLGINTLGKGQLIFSNRSNDYLSNEIIKSWGAKIATKANLTRITSHGFRHTHASLLFASGVDAKQVQARLGHANINTTLNVYTHAIKDKQDKLGDAFANYVNLGS</sequence>
<protein>
    <submittedName>
        <fullName evidence="6">Site-specific integrase</fullName>
    </submittedName>
</protein>
<keyword evidence="2" id="KW-0229">DNA integration</keyword>
<dbReference type="Pfam" id="PF00589">
    <property type="entry name" value="Phage_integrase"/>
    <property type="match status" value="1"/>
</dbReference>
<dbReference type="InterPro" id="IPR011010">
    <property type="entry name" value="DNA_brk_join_enz"/>
</dbReference>
<dbReference type="GO" id="GO:0015074">
    <property type="term" value="P:DNA integration"/>
    <property type="evidence" value="ECO:0007669"/>
    <property type="project" value="UniProtKB-KW"/>
</dbReference>
<dbReference type="InterPro" id="IPR050090">
    <property type="entry name" value="Tyrosine_recombinase_XerCD"/>
</dbReference>
<evidence type="ECO:0000259" key="5">
    <source>
        <dbReference type="PROSITE" id="PS51898"/>
    </source>
</evidence>
<dbReference type="PANTHER" id="PTHR30349">
    <property type="entry name" value="PHAGE INTEGRASE-RELATED"/>
    <property type="match status" value="1"/>
</dbReference>
<evidence type="ECO:0000256" key="3">
    <source>
        <dbReference type="ARBA" id="ARBA00023125"/>
    </source>
</evidence>
<dbReference type="CDD" id="cd01189">
    <property type="entry name" value="INT_ICEBs1_C_like"/>
    <property type="match status" value="1"/>
</dbReference>
<dbReference type="Proteomes" id="UP000234579">
    <property type="component" value="Unassembled WGS sequence"/>
</dbReference>
<dbReference type="Gene3D" id="1.10.150.130">
    <property type="match status" value="1"/>
</dbReference>
<evidence type="ECO:0000256" key="2">
    <source>
        <dbReference type="ARBA" id="ARBA00022908"/>
    </source>
</evidence>
<feature type="domain" description="Tyr recombinase" evidence="5">
    <location>
        <begin position="175"/>
        <end position="375"/>
    </location>
</feature>
<dbReference type="InterPro" id="IPR004107">
    <property type="entry name" value="Integrase_SAM-like_N"/>
</dbReference>
<dbReference type="AlphaFoldDB" id="A0A2I2AAL0"/>
<dbReference type="SUPFAM" id="SSF56349">
    <property type="entry name" value="DNA breaking-rejoining enzymes"/>
    <property type="match status" value="1"/>
</dbReference>
<keyword evidence="3" id="KW-0238">DNA-binding</keyword>
<evidence type="ECO:0000256" key="4">
    <source>
        <dbReference type="ARBA" id="ARBA00023172"/>
    </source>
</evidence>
<gene>
    <name evidence="6" type="ORF">CYR79_06405</name>
</gene>